<gene>
    <name evidence="2" type="ORF">B0H16DRAFT_1878992</name>
</gene>
<name>A0AAD7K516_9AGAR</name>
<dbReference type="EMBL" id="JARKIB010000007">
    <property type="protein sequence ID" value="KAJ7778328.1"/>
    <property type="molecule type" value="Genomic_DNA"/>
</dbReference>
<dbReference type="GO" id="GO:0062064">
    <property type="term" value="F:box C/D methylation guide snoRNP complex binding"/>
    <property type="evidence" value="ECO:0007669"/>
    <property type="project" value="TreeGrafter"/>
</dbReference>
<dbReference type="GO" id="GO:0000492">
    <property type="term" value="P:box C/D snoRNP assembly"/>
    <property type="evidence" value="ECO:0007669"/>
    <property type="project" value="InterPro"/>
</dbReference>
<feature type="compositionally biased region" description="Acidic residues" evidence="1">
    <location>
        <begin position="152"/>
        <end position="171"/>
    </location>
</feature>
<keyword evidence="3" id="KW-1185">Reference proteome</keyword>
<organism evidence="2 3">
    <name type="scientific">Mycena metata</name>
    <dbReference type="NCBI Taxonomy" id="1033252"/>
    <lineage>
        <taxon>Eukaryota</taxon>
        <taxon>Fungi</taxon>
        <taxon>Dikarya</taxon>
        <taxon>Basidiomycota</taxon>
        <taxon>Agaricomycotina</taxon>
        <taxon>Agaricomycetes</taxon>
        <taxon>Agaricomycetidae</taxon>
        <taxon>Agaricales</taxon>
        <taxon>Marasmiineae</taxon>
        <taxon>Mycenaceae</taxon>
        <taxon>Mycena</taxon>
    </lineage>
</organism>
<feature type="region of interest" description="Disordered" evidence="1">
    <location>
        <begin position="34"/>
        <end position="65"/>
    </location>
</feature>
<feature type="compositionally biased region" description="Basic and acidic residues" evidence="1">
    <location>
        <begin position="119"/>
        <end position="128"/>
    </location>
</feature>
<comment type="caution">
    <text evidence="2">The sequence shown here is derived from an EMBL/GenBank/DDBJ whole genome shotgun (WGS) entry which is preliminary data.</text>
</comment>
<reference evidence="2" key="1">
    <citation type="submission" date="2023-03" db="EMBL/GenBank/DDBJ databases">
        <title>Massive genome expansion in bonnet fungi (Mycena s.s.) driven by repeated elements and novel gene families across ecological guilds.</title>
        <authorList>
            <consortium name="Lawrence Berkeley National Laboratory"/>
            <person name="Harder C.B."/>
            <person name="Miyauchi S."/>
            <person name="Viragh M."/>
            <person name="Kuo A."/>
            <person name="Thoen E."/>
            <person name="Andreopoulos B."/>
            <person name="Lu D."/>
            <person name="Skrede I."/>
            <person name="Drula E."/>
            <person name="Henrissat B."/>
            <person name="Morin E."/>
            <person name="Kohler A."/>
            <person name="Barry K."/>
            <person name="LaButti K."/>
            <person name="Morin E."/>
            <person name="Salamov A."/>
            <person name="Lipzen A."/>
            <person name="Mereny Z."/>
            <person name="Hegedus B."/>
            <person name="Baldrian P."/>
            <person name="Stursova M."/>
            <person name="Weitz H."/>
            <person name="Taylor A."/>
            <person name="Grigoriev I.V."/>
            <person name="Nagy L.G."/>
            <person name="Martin F."/>
            <person name="Kauserud H."/>
        </authorList>
    </citation>
    <scope>NUCLEOTIDE SEQUENCE</scope>
    <source>
        <strain evidence="2">CBHHK182m</strain>
    </source>
</reference>
<evidence type="ECO:0000313" key="2">
    <source>
        <dbReference type="EMBL" id="KAJ7778328.1"/>
    </source>
</evidence>
<feature type="compositionally biased region" description="Acidic residues" evidence="1">
    <location>
        <begin position="129"/>
        <end position="144"/>
    </location>
</feature>
<accession>A0AAD7K516</accession>
<sequence length="218" mass="23482">MSNHGKGKQPLRETIEVEDDDARLERMQRVLEKLNTDGSPAPRRDLESLLGAANTSSTAPANEGDLNELLARVQAFLPQMEASNAALAEKASVDPRSVDIENVDGDQEVVQMKLGLGVFEDRTGREGSDSESDEEMSSGEEDSDQTSSNSDSSDESSSSEDDSASSEEDSDDSSRPNQGRRFAPLPKRALLDRAIRPLPRRGGPPQIVVLSEATTPGN</sequence>
<evidence type="ECO:0000313" key="3">
    <source>
        <dbReference type="Proteomes" id="UP001215598"/>
    </source>
</evidence>
<dbReference type="PANTHER" id="PTHR28674:SF1">
    <property type="entry name" value="NOP PROTEIN CHAPERONE 1"/>
    <property type="match status" value="1"/>
</dbReference>
<dbReference type="AlphaFoldDB" id="A0AAD7K516"/>
<proteinExistence type="predicted"/>
<dbReference type="PANTHER" id="PTHR28674">
    <property type="entry name" value="SIMILAR TO DNA SEGMENT, CHR 10, WAYNE STATE UNIVERSITY 102,-EXPRESSED"/>
    <property type="match status" value="1"/>
</dbReference>
<evidence type="ECO:0000256" key="1">
    <source>
        <dbReference type="SAM" id="MobiDB-lite"/>
    </source>
</evidence>
<feature type="region of interest" description="Disordered" evidence="1">
    <location>
        <begin position="87"/>
        <end position="218"/>
    </location>
</feature>
<protein>
    <submittedName>
        <fullName evidence="2">Uncharacterized protein</fullName>
    </submittedName>
</protein>
<dbReference type="Proteomes" id="UP001215598">
    <property type="component" value="Unassembled WGS sequence"/>
</dbReference>
<dbReference type="InterPro" id="IPR027921">
    <property type="entry name" value="NOPCHAP1"/>
</dbReference>
<dbReference type="Pfam" id="PF15370">
    <property type="entry name" value="NOPCHAP1"/>
    <property type="match status" value="1"/>
</dbReference>